<sequence length="19" mass="2260">MQTTDHIQITPWIIKMCIS</sequence>
<reference evidence="1" key="2">
    <citation type="journal article" date="2015" name="Data Brief">
        <title>Shoot transcriptome of the giant reed, Arundo donax.</title>
        <authorList>
            <person name="Barrero R.A."/>
            <person name="Guerrero F.D."/>
            <person name="Moolhuijzen P."/>
            <person name="Goolsby J.A."/>
            <person name="Tidwell J."/>
            <person name="Bellgard S.E."/>
            <person name="Bellgard M.I."/>
        </authorList>
    </citation>
    <scope>NUCLEOTIDE SEQUENCE</scope>
    <source>
        <tissue evidence="1">Shoot tissue taken approximately 20 cm above the soil surface</tissue>
    </source>
</reference>
<protein>
    <submittedName>
        <fullName evidence="1">Uncharacterized protein</fullName>
    </submittedName>
</protein>
<evidence type="ECO:0000313" key="1">
    <source>
        <dbReference type="EMBL" id="JAD65660.1"/>
    </source>
</evidence>
<name>A0A0A9BWZ3_ARUDO</name>
<organism evidence="1">
    <name type="scientific">Arundo donax</name>
    <name type="common">Giant reed</name>
    <name type="synonym">Donax arundinaceus</name>
    <dbReference type="NCBI Taxonomy" id="35708"/>
    <lineage>
        <taxon>Eukaryota</taxon>
        <taxon>Viridiplantae</taxon>
        <taxon>Streptophyta</taxon>
        <taxon>Embryophyta</taxon>
        <taxon>Tracheophyta</taxon>
        <taxon>Spermatophyta</taxon>
        <taxon>Magnoliopsida</taxon>
        <taxon>Liliopsida</taxon>
        <taxon>Poales</taxon>
        <taxon>Poaceae</taxon>
        <taxon>PACMAD clade</taxon>
        <taxon>Arundinoideae</taxon>
        <taxon>Arundineae</taxon>
        <taxon>Arundo</taxon>
    </lineage>
</organism>
<proteinExistence type="predicted"/>
<dbReference type="EMBL" id="GBRH01232235">
    <property type="protein sequence ID" value="JAD65660.1"/>
    <property type="molecule type" value="Transcribed_RNA"/>
</dbReference>
<accession>A0A0A9BWZ3</accession>
<reference evidence="1" key="1">
    <citation type="submission" date="2014-09" db="EMBL/GenBank/DDBJ databases">
        <authorList>
            <person name="Magalhaes I.L.F."/>
            <person name="Oliveira U."/>
            <person name="Santos F.R."/>
            <person name="Vidigal T.H.D.A."/>
            <person name="Brescovit A.D."/>
            <person name="Santos A.J."/>
        </authorList>
    </citation>
    <scope>NUCLEOTIDE SEQUENCE</scope>
    <source>
        <tissue evidence="1">Shoot tissue taken approximately 20 cm above the soil surface</tissue>
    </source>
</reference>
<dbReference type="AlphaFoldDB" id="A0A0A9BWZ3"/>